<feature type="signal peptide" evidence="2">
    <location>
        <begin position="1"/>
        <end position="19"/>
    </location>
</feature>
<dbReference type="PANTHER" id="PTHR48081:SF33">
    <property type="entry name" value="KYNURENINE FORMAMIDASE"/>
    <property type="match status" value="1"/>
</dbReference>
<evidence type="ECO:0000256" key="1">
    <source>
        <dbReference type="ARBA" id="ARBA00022801"/>
    </source>
</evidence>
<dbReference type="PANTHER" id="PTHR48081">
    <property type="entry name" value="AB HYDROLASE SUPERFAMILY PROTEIN C4A8.06C"/>
    <property type="match status" value="1"/>
</dbReference>
<feature type="chain" id="PRO_5046993559" evidence="2">
    <location>
        <begin position="20"/>
        <end position="289"/>
    </location>
</feature>
<dbReference type="SUPFAM" id="SSF53474">
    <property type="entry name" value="alpha/beta-Hydrolases"/>
    <property type="match status" value="1"/>
</dbReference>
<dbReference type="InterPro" id="IPR029058">
    <property type="entry name" value="AB_hydrolase_fold"/>
</dbReference>
<dbReference type="Pfam" id="PF20434">
    <property type="entry name" value="BD-FAE"/>
    <property type="match status" value="1"/>
</dbReference>
<gene>
    <name evidence="4" type="ORF">FHS31_000967</name>
</gene>
<comment type="caution">
    <text evidence="4">The sequence shown here is derived from an EMBL/GenBank/DDBJ whole genome shotgun (WGS) entry which is preliminary data.</text>
</comment>
<protein>
    <submittedName>
        <fullName evidence="4">Acetyl esterase/lipase</fullName>
    </submittedName>
</protein>
<dbReference type="InterPro" id="IPR050300">
    <property type="entry name" value="GDXG_lipolytic_enzyme"/>
</dbReference>
<proteinExistence type="predicted"/>
<sequence>MTLRKLLALGLLIGTPVGAQTLSAVDAFHAEGARAAKPTATIPYGPDPLQTGDLRLPEGKGPFPVAMIIHGGCWLANVDNKAGTAAVAEALTRRGIATWNVEYRRIGDAGGGWPGTFKDIAAAEDKLTQIARLFPLDLKRVTIVGHSAGAHLALWAASRARLPAPWSPPGVRPQSVVAIDGPAALAPFIGADKEACGQSVIEPLMGGAPNLHAAEYRIASPAEHLPLGVKQLLVTGVFRPFIEPYKVAVKHSSDPLLSLDPAGANHFNIVTPSTPIGASVIDFIVKNAF</sequence>
<evidence type="ECO:0000259" key="3">
    <source>
        <dbReference type="Pfam" id="PF20434"/>
    </source>
</evidence>
<dbReference type="Gene3D" id="3.40.50.1820">
    <property type="entry name" value="alpha/beta hydrolase"/>
    <property type="match status" value="1"/>
</dbReference>
<dbReference type="RefSeq" id="WP_167072240.1">
    <property type="nucleotide sequence ID" value="NZ_JAAOZC010000002.1"/>
</dbReference>
<dbReference type="Proteomes" id="UP000727456">
    <property type="component" value="Unassembled WGS sequence"/>
</dbReference>
<reference evidence="4 5" key="1">
    <citation type="submission" date="2020-03" db="EMBL/GenBank/DDBJ databases">
        <title>Genomic Encyclopedia of Type Strains, Phase III (KMG-III): the genomes of soil and plant-associated and newly described type strains.</title>
        <authorList>
            <person name="Whitman W."/>
        </authorList>
    </citation>
    <scope>NUCLEOTIDE SEQUENCE [LARGE SCALE GENOMIC DNA]</scope>
    <source>
        <strain evidence="4 5">CECT 8804</strain>
    </source>
</reference>
<keyword evidence="5" id="KW-1185">Reference proteome</keyword>
<keyword evidence="1" id="KW-0378">Hydrolase</keyword>
<feature type="domain" description="BD-FAE-like" evidence="3">
    <location>
        <begin position="54"/>
        <end position="224"/>
    </location>
</feature>
<evidence type="ECO:0000313" key="5">
    <source>
        <dbReference type="Proteomes" id="UP000727456"/>
    </source>
</evidence>
<keyword evidence="2" id="KW-0732">Signal</keyword>
<organism evidence="4 5">
    <name type="scientific">Sphingomonas vulcanisoli</name>
    <dbReference type="NCBI Taxonomy" id="1658060"/>
    <lineage>
        <taxon>Bacteria</taxon>
        <taxon>Pseudomonadati</taxon>
        <taxon>Pseudomonadota</taxon>
        <taxon>Alphaproteobacteria</taxon>
        <taxon>Sphingomonadales</taxon>
        <taxon>Sphingomonadaceae</taxon>
        <taxon>Sphingomonas</taxon>
    </lineage>
</organism>
<name>A0ABX0TPM1_9SPHN</name>
<evidence type="ECO:0000313" key="4">
    <source>
        <dbReference type="EMBL" id="NIJ07371.1"/>
    </source>
</evidence>
<dbReference type="InterPro" id="IPR049492">
    <property type="entry name" value="BD-FAE-like_dom"/>
</dbReference>
<dbReference type="EMBL" id="JAAOZC010000002">
    <property type="protein sequence ID" value="NIJ07371.1"/>
    <property type="molecule type" value="Genomic_DNA"/>
</dbReference>
<accession>A0ABX0TPM1</accession>
<evidence type="ECO:0000256" key="2">
    <source>
        <dbReference type="SAM" id="SignalP"/>
    </source>
</evidence>